<gene>
    <name evidence="8" type="ORF">IFK94_11065</name>
</gene>
<dbReference type="AlphaFoldDB" id="A0A8J7CEU3"/>
<reference evidence="8 9" key="1">
    <citation type="submission" date="2020-08" db="EMBL/GenBank/DDBJ databases">
        <title>Acidobacteriota in marine sediments use diverse sulfur dissimilation pathways.</title>
        <authorList>
            <person name="Wasmund K."/>
        </authorList>
    </citation>
    <scope>NUCLEOTIDE SEQUENCE [LARGE SCALE GENOMIC DNA]</scope>
    <source>
        <strain evidence="8">MAG AM4</strain>
    </source>
</reference>
<dbReference type="PROSITE" id="PS51903">
    <property type="entry name" value="CLP_R"/>
    <property type="match status" value="1"/>
</dbReference>
<evidence type="ECO:0000256" key="2">
    <source>
        <dbReference type="ARBA" id="ARBA00022741"/>
    </source>
</evidence>
<dbReference type="Pfam" id="PF17871">
    <property type="entry name" value="AAA_lid_9"/>
    <property type="match status" value="1"/>
</dbReference>
<dbReference type="InterPro" id="IPR004176">
    <property type="entry name" value="Clp_R_N"/>
</dbReference>
<dbReference type="InterPro" id="IPR027417">
    <property type="entry name" value="P-loop_NTPase"/>
</dbReference>
<dbReference type="PROSITE" id="PS00871">
    <property type="entry name" value="CLPAB_2"/>
    <property type="match status" value="1"/>
</dbReference>
<dbReference type="InterPro" id="IPR028299">
    <property type="entry name" value="ClpA/B_CS2"/>
</dbReference>
<dbReference type="SMART" id="SM00382">
    <property type="entry name" value="AAA"/>
    <property type="match status" value="2"/>
</dbReference>
<proteinExistence type="inferred from homology"/>
<dbReference type="InterPro" id="IPR041546">
    <property type="entry name" value="ClpA/ClpB_AAA_lid"/>
</dbReference>
<comment type="similarity">
    <text evidence="6">Belongs to the ClpA/ClpB family.</text>
</comment>
<keyword evidence="4 6" id="KW-0143">Chaperone</keyword>
<evidence type="ECO:0000256" key="6">
    <source>
        <dbReference type="RuleBase" id="RU004432"/>
    </source>
</evidence>
<sequence length="741" mass="80820">MKLSTDLQIAISVAMTEAAGRGHEFAGLEHMMVALLLDEKTSRVLRHAGADTDVLKEGLIGFLDEEVEVLPVDKQGDPELSRGIQSVMTRALAHTEGAGRQEMEGYDILVAMFDEPDCFAVHFLEQAGVTRLDIVNYLAHGISQIDPAGVPAGAPLDDDEDTAAADPLDSFTRNLTALAREGKIDPLIGREREIDRAIHILQRRRKNNPVLVGDPGVGKTALVEGLAWLIAHDNVPDPLKGVAIHSLDMGALLAGTRYRGDFENRMKGVLHSLESKAHSILFIDEIHTLVGAGATGSGTTDASSLLKPSLEAGAPRFIGATTWEDFRQYFERDRALARRFQKVEIKEPSVEDTVKILQGLKSRYEDHHGIRYTKAALTAAAELAGRHLRDRKLPDKAIDLMDEAGATAALAGRKQVGALDVERVLAGMAQIPLQTVKGSDRDRLKGLEDQVRGVVFGQDHAIEKLITAIKMARAGLGRPDTPVGSFLLTGPTGVGKTEVAKQLAVALGIAFLRFDMSEYMERHSVSRLVGAPPGYVGYDRGGLLTEAVNQSPHAVLLLDEIEKAHPDVFNILLQIMDHGTLTDTNGKETDFRQVVLLMTSNVGARELAGRQVGFDGGTTREGADQQAYEKMFNPEFRNRLDGRISFKPLSTGVMKKIVDKFLAELRDQLKDRKVELTITDEARELLARLGYDPAFGARFLARLIDEKVKKPLTDQVLFGKLENGGTARILADGDAILVDYS</sequence>
<dbReference type="InterPro" id="IPR050130">
    <property type="entry name" value="ClpA_ClpB"/>
</dbReference>
<evidence type="ECO:0000313" key="9">
    <source>
        <dbReference type="Proteomes" id="UP000648239"/>
    </source>
</evidence>
<dbReference type="CDD" id="cd00009">
    <property type="entry name" value="AAA"/>
    <property type="match status" value="1"/>
</dbReference>
<keyword evidence="2 6" id="KW-0547">Nucleotide-binding</keyword>
<dbReference type="PRINTS" id="PR00300">
    <property type="entry name" value="CLPPROTEASEA"/>
</dbReference>
<dbReference type="Gene3D" id="1.10.8.60">
    <property type="match status" value="2"/>
</dbReference>
<accession>A0A8J7CEU3</accession>
<dbReference type="InterPro" id="IPR003593">
    <property type="entry name" value="AAA+_ATPase"/>
</dbReference>
<dbReference type="InterPro" id="IPR001270">
    <property type="entry name" value="ClpA/B"/>
</dbReference>
<name>A0A8J7CEU3_9BACT</name>
<dbReference type="GO" id="GO:0016887">
    <property type="term" value="F:ATP hydrolysis activity"/>
    <property type="evidence" value="ECO:0007669"/>
    <property type="project" value="InterPro"/>
</dbReference>
<dbReference type="SUPFAM" id="SSF52540">
    <property type="entry name" value="P-loop containing nucleoside triphosphate hydrolases"/>
    <property type="match status" value="2"/>
</dbReference>
<dbReference type="SMART" id="SM01086">
    <property type="entry name" value="ClpB_D2-small"/>
    <property type="match status" value="1"/>
</dbReference>
<dbReference type="GO" id="GO:0005737">
    <property type="term" value="C:cytoplasm"/>
    <property type="evidence" value="ECO:0007669"/>
    <property type="project" value="TreeGrafter"/>
</dbReference>
<dbReference type="CDD" id="cd19499">
    <property type="entry name" value="RecA-like_ClpB_Hsp104-like"/>
    <property type="match status" value="1"/>
</dbReference>
<dbReference type="Pfam" id="PF10431">
    <property type="entry name" value="ClpB_D2-small"/>
    <property type="match status" value="1"/>
</dbReference>
<dbReference type="InterPro" id="IPR036628">
    <property type="entry name" value="Clp_N_dom_sf"/>
</dbReference>
<dbReference type="Gene3D" id="3.40.50.300">
    <property type="entry name" value="P-loop containing nucleotide triphosphate hydrolases"/>
    <property type="match status" value="2"/>
</dbReference>
<dbReference type="GO" id="GO:0034605">
    <property type="term" value="P:cellular response to heat"/>
    <property type="evidence" value="ECO:0007669"/>
    <property type="project" value="TreeGrafter"/>
</dbReference>
<evidence type="ECO:0000256" key="5">
    <source>
        <dbReference type="PROSITE-ProRule" id="PRU01251"/>
    </source>
</evidence>
<evidence type="ECO:0000256" key="1">
    <source>
        <dbReference type="ARBA" id="ARBA00022737"/>
    </source>
</evidence>
<dbReference type="PANTHER" id="PTHR11638:SF111">
    <property type="entry name" value="ATP-DEPENDENT CLP PROTEASE ATP-BINDING SUBUNIT CLPA"/>
    <property type="match status" value="1"/>
</dbReference>
<dbReference type="PROSITE" id="PS00870">
    <property type="entry name" value="CLPAB_1"/>
    <property type="match status" value="1"/>
</dbReference>
<dbReference type="Pfam" id="PF00004">
    <property type="entry name" value="AAA"/>
    <property type="match status" value="1"/>
</dbReference>
<dbReference type="PANTHER" id="PTHR11638">
    <property type="entry name" value="ATP-DEPENDENT CLP PROTEASE"/>
    <property type="match status" value="1"/>
</dbReference>
<dbReference type="Gene3D" id="1.10.1780.10">
    <property type="entry name" value="Clp, N-terminal domain"/>
    <property type="match status" value="1"/>
</dbReference>
<dbReference type="Pfam" id="PF07724">
    <property type="entry name" value="AAA_2"/>
    <property type="match status" value="1"/>
</dbReference>
<organism evidence="8 9">
    <name type="scientific">Candidatus Polarisedimenticola svalbardensis</name>
    <dbReference type="NCBI Taxonomy" id="2886004"/>
    <lineage>
        <taxon>Bacteria</taxon>
        <taxon>Pseudomonadati</taxon>
        <taxon>Acidobacteriota</taxon>
        <taxon>Candidatus Polarisedimenticolia</taxon>
        <taxon>Candidatus Polarisedimenticolales</taxon>
        <taxon>Candidatus Polarisedimenticolaceae</taxon>
        <taxon>Candidatus Polarisedimenticola</taxon>
    </lineage>
</organism>
<dbReference type="InterPro" id="IPR019489">
    <property type="entry name" value="Clp_ATPase_C"/>
</dbReference>
<dbReference type="GO" id="GO:0005524">
    <property type="term" value="F:ATP binding"/>
    <property type="evidence" value="ECO:0007669"/>
    <property type="project" value="UniProtKB-KW"/>
</dbReference>
<dbReference type="EMBL" id="JACXWD010000038">
    <property type="protein sequence ID" value="MBD3868654.1"/>
    <property type="molecule type" value="Genomic_DNA"/>
</dbReference>
<keyword evidence="1 5" id="KW-0677">Repeat</keyword>
<evidence type="ECO:0000313" key="8">
    <source>
        <dbReference type="EMBL" id="MBD3868654.1"/>
    </source>
</evidence>
<comment type="caution">
    <text evidence="8">The sequence shown here is derived from an EMBL/GenBank/DDBJ whole genome shotgun (WGS) entry which is preliminary data.</text>
</comment>
<dbReference type="InterPro" id="IPR003959">
    <property type="entry name" value="ATPase_AAA_core"/>
</dbReference>
<dbReference type="InterPro" id="IPR018368">
    <property type="entry name" value="ClpA/B_CS1"/>
</dbReference>
<feature type="domain" description="Clp R" evidence="7">
    <location>
        <begin position="1"/>
        <end position="145"/>
    </location>
</feature>
<dbReference type="Pfam" id="PF02861">
    <property type="entry name" value="Clp_N"/>
    <property type="match status" value="1"/>
</dbReference>
<evidence type="ECO:0000259" key="7">
    <source>
        <dbReference type="PROSITE" id="PS51903"/>
    </source>
</evidence>
<evidence type="ECO:0000256" key="4">
    <source>
        <dbReference type="ARBA" id="ARBA00023186"/>
    </source>
</evidence>
<keyword evidence="3 6" id="KW-0067">ATP-binding</keyword>
<evidence type="ECO:0000256" key="3">
    <source>
        <dbReference type="ARBA" id="ARBA00022840"/>
    </source>
</evidence>
<dbReference type="SUPFAM" id="SSF81923">
    <property type="entry name" value="Double Clp-N motif"/>
    <property type="match status" value="1"/>
</dbReference>
<dbReference type="Proteomes" id="UP000648239">
    <property type="component" value="Unassembled WGS sequence"/>
</dbReference>
<protein>
    <submittedName>
        <fullName evidence="8">AAA family ATPase</fullName>
    </submittedName>
</protein>